<gene>
    <name evidence="3" type="ORF">SAMN05216574_102352</name>
</gene>
<dbReference type="AlphaFoldDB" id="A0A1I1YFF3"/>
<keyword evidence="2 3" id="KW-0808">Transferase</keyword>
<proteinExistence type="predicted"/>
<evidence type="ECO:0000313" key="3">
    <source>
        <dbReference type="EMBL" id="SFE18335.1"/>
    </source>
</evidence>
<accession>A0A1I1YFF3</accession>
<dbReference type="GO" id="GO:0016758">
    <property type="term" value="F:hexosyltransferase activity"/>
    <property type="evidence" value="ECO:0007669"/>
    <property type="project" value="TreeGrafter"/>
</dbReference>
<dbReference type="Proteomes" id="UP000198589">
    <property type="component" value="Unassembled WGS sequence"/>
</dbReference>
<dbReference type="CDD" id="cd06533">
    <property type="entry name" value="Glyco_transf_WecG_TagA"/>
    <property type="match status" value="1"/>
</dbReference>
<protein>
    <submittedName>
        <fullName evidence="3">Glycosyl transferase WecB/TagA/CpsF family protein</fullName>
    </submittedName>
</protein>
<reference evidence="4" key="1">
    <citation type="submission" date="2016-10" db="EMBL/GenBank/DDBJ databases">
        <authorList>
            <person name="Varghese N."/>
            <person name="Submissions S."/>
        </authorList>
    </citation>
    <scope>NUCLEOTIDE SEQUENCE [LARGE SCALE GENOMIC DNA]</scope>
    <source>
        <strain evidence="4">DSM 46838</strain>
    </source>
</reference>
<dbReference type="InterPro" id="IPR004629">
    <property type="entry name" value="WecG_TagA_CpsF"/>
</dbReference>
<evidence type="ECO:0000256" key="2">
    <source>
        <dbReference type="ARBA" id="ARBA00022679"/>
    </source>
</evidence>
<evidence type="ECO:0000313" key="4">
    <source>
        <dbReference type="Proteomes" id="UP000198589"/>
    </source>
</evidence>
<evidence type="ECO:0000256" key="1">
    <source>
        <dbReference type="ARBA" id="ARBA00022676"/>
    </source>
</evidence>
<name>A0A1I1YFF3_9ACTN</name>
<dbReference type="STRING" id="1798228.SAMN05216574_102352"/>
<dbReference type="PANTHER" id="PTHR34136">
    <property type="match status" value="1"/>
</dbReference>
<organism evidence="3 4">
    <name type="scientific">Blastococcus tunisiensis</name>
    <dbReference type="NCBI Taxonomy" id="1798228"/>
    <lineage>
        <taxon>Bacteria</taxon>
        <taxon>Bacillati</taxon>
        <taxon>Actinomycetota</taxon>
        <taxon>Actinomycetes</taxon>
        <taxon>Geodermatophilales</taxon>
        <taxon>Geodermatophilaceae</taxon>
        <taxon>Blastococcus</taxon>
    </lineage>
</organism>
<keyword evidence="4" id="KW-1185">Reference proteome</keyword>
<dbReference type="PANTHER" id="PTHR34136:SF1">
    <property type="entry name" value="UDP-N-ACETYL-D-MANNOSAMINURONIC ACID TRANSFERASE"/>
    <property type="match status" value="1"/>
</dbReference>
<dbReference type="Pfam" id="PF03808">
    <property type="entry name" value="Glyco_tran_WecG"/>
    <property type="match status" value="1"/>
</dbReference>
<dbReference type="EMBL" id="FOND01000002">
    <property type="protein sequence ID" value="SFE18335.1"/>
    <property type="molecule type" value="Genomic_DNA"/>
</dbReference>
<sequence length="253" mass="27766">MVTAVPAEPAQAAEWFAQLLADNLTAGTGGTLTWLNHYTALQSMRAGVPIDRFDYLGLDGLLLCRLVRTECERTSADLLIPALLSRTSGLRIALIGSTAETLRTVAEKIEGQNEHRVVLVRDGYDGLPEPTDLRRQLRVARAQVVVVGLGAPRQDFYVLDIAMPGMLVLTCGGWLDQFAGDRDYYPAWAYPLHLNWLVRLAREPKRLWRRYTVEAVRAVAERSALTEYVTGLGGESLRAAGGASVHIADRPAA</sequence>
<dbReference type="NCBIfam" id="TIGR00696">
    <property type="entry name" value="wecG_tagA_cpsF"/>
    <property type="match status" value="1"/>
</dbReference>
<keyword evidence="1" id="KW-0328">Glycosyltransferase</keyword>